<dbReference type="Proteomes" id="UP001140562">
    <property type="component" value="Unassembled WGS sequence"/>
</dbReference>
<reference evidence="1" key="1">
    <citation type="submission" date="2022-10" db="EMBL/GenBank/DDBJ databases">
        <title>Tapping the CABI collections for fungal endophytes: first genome assemblies for Collariella, Neodidymelliopsis, Ascochyta clinopodiicola, Didymella pomorum, Didymosphaeria variabile, Neocosmospora piperis and Neocucurbitaria cava.</title>
        <authorList>
            <person name="Hill R."/>
        </authorList>
    </citation>
    <scope>NUCLEOTIDE SEQUENCE</scope>
    <source>
        <strain evidence="1">IMI 360193</strain>
    </source>
</reference>
<proteinExistence type="predicted"/>
<accession>A0A9W9C091</accession>
<dbReference type="OrthoDB" id="3789307at2759"/>
<sequence length="261" mass="29878">MRRFLLHNLKFTYGIDTAYFRNYLENANCELLGMDEQIYLASLGRDLQIVYDRVRNNRHSLLGREECASIVENIIVPAQTIHIEPGYLCEHLMNLPSHEFEKEKRDNIHIFSQVARKSFWSRSRKWDTTDAQFHLAKCLVSDDCVVERIAPSRQVQVLIGTCIESFSEKRCKKGVNMGSVNRKIHVAEHTQRMVDAVVTRAQQPAPPPQRRKLIPTSTQIPISTQHRPALPSCQNSVLTQAKETPLAEVSEIDEDAPSRTS</sequence>
<gene>
    <name evidence="1" type="ORF">N0V87_006120</name>
</gene>
<evidence type="ECO:0000313" key="1">
    <source>
        <dbReference type="EMBL" id="KAJ4335462.1"/>
    </source>
</evidence>
<evidence type="ECO:0000313" key="2">
    <source>
        <dbReference type="Proteomes" id="UP001140562"/>
    </source>
</evidence>
<keyword evidence="2" id="KW-1185">Reference proteome</keyword>
<organism evidence="1 2">
    <name type="scientific">Didymella glomerata</name>
    <dbReference type="NCBI Taxonomy" id="749621"/>
    <lineage>
        <taxon>Eukaryota</taxon>
        <taxon>Fungi</taxon>
        <taxon>Dikarya</taxon>
        <taxon>Ascomycota</taxon>
        <taxon>Pezizomycotina</taxon>
        <taxon>Dothideomycetes</taxon>
        <taxon>Pleosporomycetidae</taxon>
        <taxon>Pleosporales</taxon>
        <taxon>Pleosporineae</taxon>
        <taxon>Didymellaceae</taxon>
        <taxon>Didymella</taxon>
    </lineage>
</organism>
<dbReference type="EMBL" id="JAPEUV010000061">
    <property type="protein sequence ID" value="KAJ4335462.1"/>
    <property type="molecule type" value="Genomic_DNA"/>
</dbReference>
<dbReference type="AlphaFoldDB" id="A0A9W9C091"/>
<protein>
    <submittedName>
        <fullName evidence="1">Uncharacterized protein</fullName>
    </submittedName>
</protein>
<name>A0A9W9C091_9PLEO</name>
<comment type="caution">
    <text evidence="1">The sequence shown here is derived from an EMBL/GenBank/DDBJ whole genome shotgun (WGS) entry which is preliminary data.</text>
</comment>